<organism evidence="2 3">
    <name type="scientific">Kushneria sinocarnis</name>
    <dbReference type="NCBI Taxonomy" id="595502"/>
    <lineage>
        <taxon>Bacteria</taxon>
        <taxon>Pseudomonadati</taxon>
        <taxon>Pseudomonadota</taxon>
        <taxon>Gammaproteobacteria</taxon>
        <taxon>Oceanospirillales</taxon>
        <taxon>Halomonadaceae</taxon>
        <taxon>Kushneria</taxon>
    </lineage>
</organism>
<feature type="domain" description="NYN" evidence="1">
    <location>
        <begin position="3"/>
        <end position="152"/>
    </location>
</feature>
<dbReference type="Pfam" id="PF01936">
    <property type="entry name" value="NYN"/>
    <property type="match status" value="1"/>
</dbReference>
<dbReference type="PANTHER" id="PTHR35458">
    <property type="entry name" value="SLR0755 PROTEIN"/>
    <property type="match status" value="1"/>
</dbReference>
<dbReference type="EMBL" id="RBIN01000006">
    <property type="protein sequence ID" value="RKR02433.1"/>
    <property type="molecule type" value="Genomic_DNA"/>
</dbReference>
<name>A0A420WV55_9GAMM</name>
<sequence length="166" mass="18573">MSRVALLVDIQNLYYTARQAFGCHVSYPNLWRAMAGNDDVVMARAYAIDRGDERQRRFQDILRETGFEVCLKPYIQRRDGSSKGDWDVGIALDAVEAAAQVDRVVLASGDGDFDLLVKRLRERHACRVDVFGVRALSADTLIRAADRFTAIEGELLLRPASQQGTP</sequence>
<evidence type="ECO:0000259" key="1">
    <source>
        <dbReference type="Pfam" id="PF01936"/>
    </source>
</evidence>
<gene>
    <name evidence="2" type="ORF">C7446_2147</name>
</gene>
<evidence type="ECO:0000313" key="2">
    <source>
        <dbReference type="EMBL" id="RKR02433.1"/>
    </source>
</evidence>
<evidence type="ECO:0000313" key="3">
    <source>
        <dbReference type="Proteomes" id="UP000281975"/>
    </source>
</evidence>
<dbReference type="PANTHER" id="PTHR35458:SF8">
    <property type="entry name" value="SLR0650 PROTEIN"/>
    <property type="match status" value="1"/>
</dbReference>
<reference evidence="2 3" key="1">
    <citation type="submission" date="2018-10" db="EMBL/GenBank/DDBJ databases">
        <title>Genomic Encyclopedia of Type Strains, Phase IV (KMG-IV): sequencing the most valuable type-strain genomes for metagenomic binning, comparative biology and taxonomic classification.</title>
        <authorList>
            <person name="Goeker M."/>
        </authorList>
    </citation>
    <scope>NUCLEOTIDE SEQUENCE [LARGE SCALE GENOMIC DNA]</scope>
    <source>
        <strain evidence="2 3">DSM 23229</strain>
    </source>
</reference>
<keyword evidence="3" id="KW-1185">Reference proteome</keyword>
<dbReference type="GO" id="GO:0004540">
    <property type="term" value="F:RNA nuclease activity"/>
    <property type="evidence" value="ECO:0007669"/>
    <property type="project" value="InterPro"/>
</dbReference>
<proteinExistence type="predicted"/>
<dbReference type="CDD" id="cd10911">
    <property type="entry name" value="PIN_LabA"/>
    <property type="match status" value="1"/>
</dbReference>
<protein>
    <submittedName>
        <fullName evidence="2">Uncharacterized LabA/DUF88 family protein</fullName>
    </submittedName>
</protein>
<dbReference type="AlphaFoldDB" id="A0A420WV55"/>
<dbReference type="Gene3D" id="3.40.50.1010">
    <property type="entry name" value="5'-nuclease"/>
    <property type="match status" value="1"/>
</dbReference>
<dbReference type="RefSeq" id="WP_121173090.1">
    <property type="nucleotide sequence ID" value="NZ_RBIN01000006.1"/>
</dbReference>
<dbReference type="InterPro" id="IPR021139">
    <property type="entry name" value="NYN"/>
</dbReference>
<dbReference type="InterPro" id="IPR047140">
    <property type="entry name" value="LabA"/>
</dbReference>
<dbReference type="Proteomes" id="UP000281975">
    <property type="component" value="Unassembled WGS sequence"/>
</dbReference>
<dbReference type="OrthoDB" id="9794137at2"/>
<accession>A0A420WV55</accession>
<comment type="caution">
    <text evidence="2">The sequence shown here is derived from an EMBL/GenBank/DDBJ whole genome shotgun (WGS) entry which is preliminary data.</text>
</comment>